<dbReference type="InParanoid" id="D8RM05"/>
<feature type="transmembrane region" description="Helical" evidence="6">
    <location>
        <begin position="191"/>
        <end position="212"/>
    </location>
</feature>
<evidence type="ECO:0000256" key="6">
    <source>
        <dbReference type="RuleBase" id="RU363077"/>
    </source>
</evidence>
<evidence type="ECO:0000313" key="8">
    <source>
        <dbReference type="EMBL" id="EFJ26804.1"/>
    </source>
</evidence>
<evidence type="ECO:0000256" key="2">
    <source>
        <dbReference type="ARBA" id="ARBA00007635"/>
    </source>
</evidence>
<proteinExistence type="inferred from homology"/>
<feature type="transmembrane region" description="Helical" evidence="6">
    <location>
        <begin position="132"/>
        <end position="150"/>
    </location>
</feature>
<dbReference type="SUPFAM" id="SSF103481">
    <property type="entry name" value="Multidrug resistance efflux transporter EmrE"/>
    <property type="match status" value="2"/>
</dbReference>
<dbReference type="eggNOG" id="ENOG502QUHA">
    <property type="taxonomic scope" value="Eukaryota"/>
</dbReference>
<evidence type="ECO:0000256" key="1">
    <source>
        <dbReference type="ARBA" id="ARBA00004141"/>
    </source>
</evidence>
<comment type="similarity">
    <text evidence="2 6">Belongs to the drug/metabolite transporter (DMT) superfamily. Plant drug/metabolite exporter (P-DME) (TC 2.A.7.4) family.</text>
</comment>
<keyword evidence="3 6" id="KW-0812">Transmembrane</keyword>
<feature type="transmembrane region" description="Helical" evidence="6">
    <location>
        <begin position="35"/>
        <end position="57"/>
    </location>
</feature>
<sequence length="389" mass="42567">GAMAWKAHAALVLVQLNYGAYHVIAKLALSVGMNQIVFCMLRDAVAIAILAPIAFVKDSEIRPPLTRKLAFSFFFLGLTGIFANQLLFMVGLKLTSPAYAAALQPATPVFTFLLSLFMGSETVKIHRYDGRAKVGGVLLSVLGALLMSGYKGPQVVPGLQGIDFQTAMGGKPSPEPLGWFTTILVEIGIDLWHIGIICLIGNCLCMSIYMVFQSLLLARYPAALSVTAYSYFFGAGMMALAALFTTREPSNWSLNSSEVFSVIYAGVIASALNYWLLTWTNKLLGPSLVALYMPLQPFATAILAHFLLGSPIYLGSVFGGGLIILGLYCVTWGRWQTEKLLLATSHKREDHFERWRGEEDLPLTESLYRLLDPKGLTQLPLSRSWGEPQ</sequence>
<dbReference type="InterPro" id="IPR000620">
    <property type="entry name" value="EamA_dom"/>
</dbReference>
<gene>
    <name evidence="8" type="ORF">SELMODRAFT_96603</name>
</gene>
<dbReference type="EMBL" id="GL377583">
    <property type="protein sequence ID" value="EFJ26804.1"/>
    <property type="molecule type" value="Genomic_DNA"/>
</dbReference>
<feature type="transmembrane region" description="Helical" evidence="6">
    <location>
        <begin position="224"/>
        <end position="244"/>
    </location>
</feature>
<feature type="transmembrane region" description="Helical" evidence="6">
    <location>
        <begin position="259"/>
        <end position="277"/>
    </location>
</feature>
<dbReference type="OMA" id="MVGVQFI"/>
<evidence type="ECO:0000256" key="4">
    <source>
        <dbReference type="ARBA" id="ARBA00022989"/>
    </source>
</evidence>
<dbReference type="FunCoup" id="D8RM05">
    <property type="interactions" value="527"/>
</dbReference>
<protein>
    <recommendedName>
        <fullName evidence="6">WAT1-related protein</fullName>
    </recommendedName>
</protein>
<reference evidence="8 9" key="1">
    <citation type="journal article" date="2011" name="Science">
        <title>The Selaginella genome identifies genetic changes associated with the evolution of vascular plants.</title>
        <authorList>
            <person name="Banks J.A."/>
            <person name="Nishiyama T."/>
            <person name="Hasebe M."/>
            <person name="Bowman J.L."/>
            <person name="Gribskov M."/>
            <person name="dePamphilis C."/>
            <person name="Albert V.A."/>
            <person name="Aono N."/>
            <person name="Aoyama T."/>
            <person name="Ambrose B.A."/>
            <person name="Ashton N.W."/>
            <person name="Axtell M.J."/>
            <person name="Barker E."/>
            <person name="Barker M.S."/>
            <person name="Bennetzen J.L."/>
            <person name="Bonawitz N.D."/>
            <person name="Chapple C."/>
            <person name="Cheng C."/>
            <person name="Correa L.G."/>
            <person name="Dacre M."/>
            <person name="DeBarry J."/>
            <person name="Dreyer I."/>
            <person name="Elias M."/>
            <person name="Engstrom E.M."/>
            <person name="Estelle M."/>
            <person name="Feng L."/>
            <person name="Finet C."/>
            <person name="Floyd S.K."/>
            <person name="Frommer W.B."/>
            <person name="Fujita T."/>
            <person name="Gramzow L."/>
            <person name="Gutensohn M."/>
            <person name="Harholt J."/>
            <person name="Hattori M."/>
            <person name="Heyl A."/>
            <person name="Hirai T."/>
            <person name="Hiwatashi Y."/>
            <person name="Ishikawa M."/>
            <person name="Iwata M."/>
            <person name="Karol K.G."/>
            <person name="Koehler B."/>
            <person name="Kolukisaoglu U."/>
            <person name="Kubo M."/>
            <person name="Kurata T."/>
            <person name="Lalonde S."/>
            <person name="Li K."/>
            <person name="Li Y."/>
            <person name="Litt A."/>
            <person name="Lyons E."/>
            <person name="Manning G."/>
            <person name="Maruyama T."/>
            <person name="Michael T.P."/>
            <person name="Mikami K."/>
            <person name="Miyazaki S."/>
            <person name="Morinaga S."/>
            <person name="Murata T."/>
            <person name="Mueller-Roeber B."/>
            <person name="Nelson D.R."/>
            <person name="Obara M."/>
            <person name="Oguri Y."/>
            <person name="Olmstead R.G."/>
            <person name="Onodera N."/>
            <person name="Petersen B.L."/>
            <person name="Pils B."/>
            <person name="Prigge M."/>
            <person name="Rensing S.A."/>
            <person name="Riano-Pachon D.M."/>
            <person name="Roberts A.W."/>
            <person name="Sato Y."/>
            <person name="Scheller H.V."/>
            <person name="Schulz B."/>
            <person name="Schulz C."/>
            <person name="Shakirov E.V."/>
            <person name="Shibagaki N."/>
            <person name="Shinohara N."/>
            <person name="Shippen D.E."/>
            <person name="Soerensen I."/>
            <person name="Sotooka R."/>
            <person name="Sugimoto N."/>
            <person name="Sugita M."/>
            <person name="Sumikawa N."/>
            <person name="Tanurdzic M."/>
            <person name="Theissen G."/>
            <person name="Ulvskov P."/>
            <person name="Wakazuki S."/>
            <person name="Weng J.K."/>
            <person name="Willats W.W."/>
            <person name="Wipf D."/>
            <person name="Wolf P.G."/>
            <person name="Yang L."/>
            <person name="Zimmer A.D."/>
            <person name="Zhu Q."/>
            <person name="Mitros T."/>
            <person name="Hellsten U."/>
            <person name="Loque D."/>
            <person name="Otillar R."/>
            <person name="Salamov A."/>
            <person name="Schmutz J."/>
            <person name="Shapiro H."/>
            <person name="Lindquist E."/>
            <person name="Lucas S."/>
            <person name="Rokhsar D."/>
            <person name="Grigoriev I.V."/>
        </authorList>
    </citation>
    <scope>NUCLEOTIDE SEQUENCE [LARGE SCALE GENOMIC DNA]</scope>
</reference>
<comment type="subcellular location">
    <subcellularLocation>
        <location evidence="1 6">Membrane</location>
        <topology evidence="1 6">Multi-pass membrane protein</topology>
    </subcellularLocation>
</comment>
<dbReference type="InterPro" id="IPR037185">
    <property type="entry name" value="EmrE-like"/>
</dbReference>
<feature type="non-terminal residue" evidence="8">
    <location>
        <position position="1"/>
    </location>
</feature>
<keyword evidence="5 6" id="KW-0472">Membrane</keyword>
<evidence type="ECO:0000313" key="9">
    <source>
        <dbReference type="Proteomes" id="UP000001514"/>
    </source>
</evidence>
<evidence type="ECO:0000256" key="5">
    <source>
        <dbReference type="ARBA" id="ARBA00023136"/>
    </source>
</evidence>
<dbReference type="HOGENOM" id="CLU_025359_1_2_1"/>
<feature type="transmembrane region" description="Helical" evidence="6">
    <location>
        <begin position="69"/>
        <end position="92"/>
    </location>
</feature>
<feature type="domain" description="EamA" evidence="7">
    <location>
        <begin position="9"/>
        <end position="148"/>
    </location>
</feature>
<dbReference type="KEGG" id="smo:SELMODRAFT_96603"/>
<dbReference type="AlphaFoldDB" id="D8RM05"/>
<dbReference type="GO" id="GO:0005886">
    <property type="term" value="C:plasma membrane"/>
    <property type="evidence" value="ECO:0000318"/>
    <property type="project" value="GO_Central"/>
</dbReference>
<dbReference type="PANTHER" id="PTHR31218">
    <property type="entry name" value="WAT1-RELATED PROTEIN"/>
    <property type="match status" value="1"/>
</dbReference>
<dbReference type="Proteomes" id="UP000001514">
    <property type="component" value="Unassembled WGS sequence"/>
</dbReference>
<evidence type="ECO:0000259" key="7">
    <source>
        <dbReference type="Pfam" id="PF00892"/>
    </source>
</evidence>
<dbReference type="Gramene" id="EFJ26804">
    <property type="protein sequence ID" value="EFJ26804"/>
    <property type="gene ID" value="SELMODRAFT_96603"/>
</dbReference>
<evidence type="ECO:0000256" key="3">
    <source>
        <dbReference type="ARBA" id="ARBA00022692"/>
    </source>
</evidence>
<dbReference type="InterPro" id="IPR030184">
    <property type="entry name" value="WAT1-related"/>
</dbReference>
<dbReference type="GO" id="GO:0022857">
    <property type="term" value="F:transmembrane transporter activity"/>
    <property type="evidence" value="ECO:0007669"/>
    <property type="project" value="InterPro"/>
</dbReference>
<feature type="transmembrane region" description="Helical" evidence="6">
    <location>
        <begin position="312"/>
        <end position="330"/>
    </location>
</feature>
<feature type="domain" description="EamA" evidence="7">
    <location>
        <begin position="194"/>
        <end position="331"/>
    </location>
</feature>
<organism evidence="9">
    <name type="scientific">Selaginella moellendorffii</name>
    <name type="common">Spikemoss</name>
    <dbReference type="NCBI Taxonomy" id="88036"/>
    <lineage>
        <taxon>Eukaryota</taxon>
        <taxon>Viridiplantae</taxon>
        <taxon>Streptophyta</taxon>
        <taxon>Embryophyta</taxon>
        <taxon>Tracheophyta</taxon>
        <taxon>Lycopodiopsida</taxon>
        <taxon>Selaginellales</taxon>
        <taxon>Selaginellaceae</taxon>
        <taxon>Selaginella</taxon>
    </lineage>
</organism>
<dbReference type="Pfam" id="PF00892">
    <property type="entry name" value="EamA"/>
    <property type="match status" value="2"/>
</dbReference>
<accession>D8RM05</accession>
<name>D8RM05_SELML</name>
<keyword evidence="9" id="KW-1185">Reference proteome</keyword>
<feature type="transmembrane region" description="Helical" evidence="6">
    <location>
        <begin position="289"/>
        <end position="306"/>
    </location>
</feature>
<feature type="transmembrane region" description="Helical" evidence="6">
    <location>
        <begin position="98"/>
        <end position="120"/>
    </location>
</feature>
<keyword evidence="4 6" id="KW-1133">Transmembrane helix</keyword>
<dbReference type="OrthoDB" id="1728340at2759"/>